<dbReference type="EMBL" id="KN832884">
    <property type="protein sequence ID" value="KIM96617.1"/>
    <property type="molecule type" value="Genomic_DNA"/>
</dbReference>
<evidence type="ECO:0000259" key="1">
    <source>
        <dbReference type="PROSITE" id="PS00028"/>
    </source>
</evidence>
<dbReference type="AlphaFoldDB" id="A0A0C3D3X7"/>
<reference evidence="2 3" key="1">
    <citation type="submission" date="2014-04" db="EMBL/GenBank/DDBJ databases">
        <authorList>
            <consortium name="DOE Joint Genome Institute"/>
            <person name="Kuo A."/>
            <person name="Martino E."/>
            <person name="Perotto S."/>
            <person name="Kohler A."/>
            <person name="Nagy L.G."/>
            <person name="Floudas D."/>
            <person name="Copeland A."/>
            <person name="Barry K.W."/>
            <person name="Cichocki N."/>
            <person name="Veneault-Fourrey C."/>
            <person name="LaButti K."/>
            <person name="Lindquist E.A."/>
            <person name="Lipzen A."/>
            <person name="Lundell T."/>
            <person name="Morin E."/>
            <person name="Murat C."/>
            <person name="Sun H."/>
            <person name="Tunlid A."/>
            <person name="Henrissat B."/>
            <person name="Grigoriev I.V."/>
            <person name="Hibbett D.S."/>
            <person name="Martin F."/>
            <person name="Nordberg H.P."/>
            <person name="Cantor M.N."/>
            <person name="Hua S.X."/>
        </authorList>
    </citation>
    <scope>NUCLEOTIDE SEQUENCE [LARGE SCALE GENOMIC DNA]</scope>
    <source>
        <strain evidence="2 3">Zn</strain>
    </source>
</reference>
<dbReference type="PROSITE" id="PS00028">
    <property type="entry name" value="ZINC_FINGER_C2H2_1"/>
    <property type="match status" value="1"/>
</dbReference>
<dbReference type="InterPro" id="IPR036236">
    <property type="entry name" value="Znf_C2H2_sf"/>
</dbReference>
<dbReference type="Proteomes" id="UP000054321">
    <property type="component" value="Unassembled WGS sequence"/>
</dbReference>
<dbReference type="HOGENOM" id="CLU_1778015_0_0_1"/>
<gene>
    <name evidence="2" type="ORF">OIDMADRAFT_183330</name>
</gene>
<evidence type="ECO:0000313" key="3">
    <source>
        <dbReference type="Proteomes" id="UP000054321"/>
    </source>
</evidence>
<organism evidence="2 3">
    <name type="scientific">Oidiodendron maius (strain Zn)</name>
    <dbReference type="NCBI Taxonomy" id="913774"/>
    <lineage>
        <taxon>Eukaryota</taxon>
        <taxon>Fungi</taxon>
        <taxon>Dikarya</taxon>
        <taxon>Ascomycota</taxon>
        <taxon>Pezizomycotina</taxon>
        <taxon>Leotiomycetes</taxon>
        <taxon>Leotiomycetes incertae sedis</taxon>
        <taxon>Myxotrichaceae</taxon>
        <taxon>Oidiodendron</taxon>
    </lineage>
</organism>
<reference evidence="3" key="2">
    <citation type="submission" date="2015-01" db="EMBL/GenBank/DDBJ databases">
        <title>Evolutionary Origins and Diversification of the Mycorrhizal Mutualists.</title>
        <authorList>
            <consortium name="DOE Joint Genome Institute"/>
            <consortium name="Mycorrhizal Genomics Consortium"/>
            <person name="Kohler A."/>
            <person name="Kuo A."/>
            <person name="Nagy L.G."/>
            <person name="Floudas D."/>
            <person name="Copeland A."/>
            <person name="Barry K.W."/>
            <person name="Cichocki N."/>
            <person name="Veneault-Fourrey C."/>
            <person name="LaButti K."/>
            <person name="Lindquist E.A."/>
            <person name="Lipzen A."/>
            <person name="Lundell T."/>
            <person name="Morin E."/>
            <person name="Murat C."/>
            <person name="Riley R."/>
            <person name="Ohm R."/>
            <person name="Sun H."/>
            <person name="Tunlid A."/>
            <person name="Henrissat B."/>
            <person name="Grigoriev I.V."/>
            <person name="Hibbett D.S."/>
            <person name="Martin F."/>
        </authorList>
    </citation>
    <scope>NUCLEOTIDE SEQUENCE [LARGE SCALE GENOMIC DNA]</scope>
    <source>
        <strain evidence="3">Zn</strain>
    </source>
</reference>
<dbReference type="Gene3D" id="3.30.160.60">
    <property type="entry name" value="Classic Zinc Finger"/>
    <property type="match status" value="1"/>
</dbReference>
<accession>A0A0C3D3X7</accession>
<dbReference type="SMART" id="SM00355">
    <property type="entry name" value="ZnF_C2H2"/>
    <property type="match status" value="2"/>
</dbReference>
<name>A0A0C3D3X7_OIDMZ</name>
<dbReference type="InParanoid" id="A0A0C3D3X7"/>
<dbReference type="SUPFAM" id="SSF57667">
    <property type="entry name" value="beta-beta-alpha zinc fingers"/>
    <property type="match status" value="1"/>
</dbReference>
<sequence>MSPVISNSNSSELHCKVGNCQIILPSPDLKVHQRDAHGRIPCDDSNCNTTFTLKSSKMRHMNTIHGEGKVPCEGCKSFFRKDKLDKSTQRCKNCVFTSTMVSTQRGEDDKRDDGSAHGFMEIEDGSGIDFMGFVEDDSVMDFMSFN</sequence>
<keyword evidence="3" id="KW-1185">Reference proteome</keyword>
<protein>
    <recommendedName>
        <fullName evidence="1">C2H2-type domain-containing protein</fullName>
    </recommendedName>
</protein>
<dbReference type="InterPro" id="IPR013087">
    <property type="entry name" value="Znf_C2H2_type"/>
</dbReference>
<evidence type="ECO:0000313" key="2">
    <source>
        <dbReference type="EMBL" id="KIM96617.1"/>
    </source>
</evidence>
<feature type="domain" description="C2H2-type" evidence="1">
    <location>
        <begin position="42"/>
        <end position="65"/>
    </location>
</feature>
<proteinExistence type="predicted"/>